<evidence type="ECO:0000256" key="1">
    <source>
        <dbReference type="SAM" id="MobiDB-lite"/>
    </source>
</evidence>
<evidence type="ECO:0000313" key="2">
    <source>
        <dbReference type="EMBL" id="CAI2196574.1"/>
    </source>
</evidence>
<reference evidence="2" key="1">
    <citation type="submission" date="2022-08" db="EMBL/GenBank/DDBJ databases">
        <authorList>
            <person name="Kallberg Y."/>
            <person name="Tangrot J."/>
            <person name="Rosling A."/>
        </authorList>
    </citation>
    <scope>NUCLEOTIDE SEQUENCE</scope>
    <source>
        <strain evidence="2">Wild A</strain>
    </source>
</reference>
<organism evidence="2 3">
    <name type="scientific">Funneliformis geosporum</name>
    <dbReference type="NCBI Taxonomy" id="1117311"/>
    <lineage>
        <taxon>Eukaryota</taxon>
        <taxon>Fungi</taxon>
        <taxon>Fungi incertae sedis</taxon>
        <taxon>Mucoromycota</taxon>
        <taxon>Glomeromycotina</taxon>
        <taxon>Glomeromycetes</taxon>
        <taxon>Glomerales</taxon>
        <taxon>Glomeraceae</taxon>
        <taxon>Funneliformis</taxon>
    </lineage>
</organism>
<feature type="non-terminal residue" evidence="2">
    <location>
        <position position="1"/>
    </location>
</feature>
<dbReference type="Proteomes" id="UP001153678">
    <property type="component" value="Unassembled WGS sequence"/>
</dbReference>
<proteinExistence type="predicted"/>
<feature type="compositionally biased region" description="Polar residues" evidence="1">
    <location>
        <begin position="1"/>
        <end position="10"/>
    </location>
</feature>
<feature type="region of interest" description="Disordered" evidence="1">
    <location>
        <begin position="1"/>
        <end position="47"/>
    </location>
</feature>
<name>A0A9W4T7W1_9GLOM</name>
<protein>
    <submittedName>
        <fullName evidence="2">376_t:CDS:1</fullName>
    </submittedName>
</protein>
<keyword evidence="3" id="KW-1185">Reference proteome</keyword>
<evidence type="ECO:0000313" key="3">
    <source>
        <dbReference type="Proteomes" id="UP001153678"/>
    </source>
</evidence>
<dbReference type="EMBL" id="CAMKVN010014518">
    <property type="protein sequence ID" value="CAI2196574.1"/>
    <property type="molecule type" value="Genomic_DNA"/>
</dbReference>
<gene>
    <name evidence="2" type="ORF">FWILDA_LOCUS17648</name>
</gene>
<dbReference type="AlphaFoldDB" id="A0A9W4T7W1"/>
<comment type="caution">
    <text evidence="2">The sequence shown here is derived from an EMBL/GenBank/DDBJ whole genome shotgun (WGS) entry which is preliminary data.</text>
</comment>
<feature type="non-terminal residue" evidence="2">
    <location>
        <position position="115"/>
    </location>
</feature>
<sequence>RIISPVTPSSAPWAKHDDHSTHKPLHYTNSRNGAAIIGPNSSNTSSSSSLSTLLLLVHQYGSQTILLLKNRKNSERRSKKKLKDATSFILSNSGVISAVTNSMGKRYAVAGNGAK</sequence>
<accession>A0A9W4T7W1</accession>